<organism evidence="4 5">
    <name type="scientific">Deinococcus aquiradiocola</name>
    <dbReference type="NCBI Taxonomy" id="393059"/>
    <lineage>
        <taxon>Bacteria</taxon>
        <taxon>Thermotogati</taxon>
        <taxon>Deinococcota</taxon>
        <taxon>Deinococci</taxon>
        <taxon>Deinococcales</taxon>
        <taxon>Deinococcaceae</taxon>
        <taxon>Deinococcus</taxon>
    </lineage>
</organism>
<evidence type="ECO:0000313" key="5">
    <source>
        <dbReference type="Proteomes" id="UP000635726"/>
    </source>
</evidence>
<dbReference type="InterPro" id="IPR011006">
    <property type="entry name" value="CheY-like_superfamily"/>
</dbReference>
<dbReference type="AlphaFoldDB" id="A0A917UV10"/>
<gene>
    <name evidence="4" type="ORF">GCM10008939_34330</name>
</gene>
<dbReference type="PROSITE" id="PS50110">
    <property type="entry name" value="RESPONSE_REGULATORY"/>
    <property type="match status" value="1"/>
</dbReference>
<comment type="caution">
    <text evidence="2">Lacks conserved residue(s) required for the propagation of feature annotation.</text>
</comment>
<dbReference type="InterPro" id="IPR050595">
    <property type="entry name" value="Bact_response_regulator"/>
</dbReference>
<reference evidence="4" key="1">
    <citation type="journal article" date="2014" name="Int. J. Syst. Evol. Microbiol.">
        <title>Complete genome sequence of Corynebacterium casei LMG S-19264T (=DSM 44701T), isolated from a smear-ripened cheese.</title>
        <authorList>
            <consortium name="US DOE Joint Genome Institute (JGI-PGF)"/>
            <person name="Walter F."/>
            <person name="Albersmeier A."/>
            <person name="Kalinowski J."/>
            <person name="Ruckert C."/>
        </authorList>
    </citation>
    <scope>NUCLEOTIDE SEQUENCE</scope>
    <source>
        <strain evidence="4">JCM 14371</strain>
    </source>
</reference>
<dbReference type="EMBL" id="BMOE01000018">
    <property type="protein sequence ID" value="GGJ87389.1"/>
    <property type="molecule type" value="Genomic_DNA"/>
</dbReference>
<evidence type="ECO:0000259" key="3">
    <source>
        <dbReference type="PROSITE" id="PS50110"/>
    </source>
</evidence>
<dbReference type="SMART" id="SM00448">
    <property type="entry name" value="REC"/>
    <property type="match status" value="1"/>
</dbReference>
<evidence type="ECO:0000256" key="1">
    <source>
        <dbReference type="ARBA" id="ARBA00022553"/>
    </source>
</evidence>
<keyword evidence="1" id="KW-0597">Phosphoprotein</keyword>
<name>A0A917UV10_9DEIO</name>
<dbReference type="SUPFAM" id="SSF52172">
    <property type="entry name" value="CheY-like"/>
    <property type="match status" value="1"/>
</dbReference>
<dbReference type="InterPro" id="IPR001789">
    <property type="entry name" value="Sig_transdc_resp-reg_receiver"/>
</dbReference>
<evidence type="ECO:0000313" key="4">
    <source>
        <dbReference type="EMBL" id="GGJ87389.1"/>
    </source>
</evidence>
<accession>A0A917UV10</accession>
<dbReference type="RefSeq" id="WP_188964535.1">
    <property type="nucleotide sequence ID" value="NZ_BMOE01000018.1"/>
</dbReference>
<protein>
    <recommendedName>
        <fullName evidence="3">Response regulatory domain-containing protein</fullName>
    </recommendedName>
</protein>
<dbReference type="PANTHER" id="PTHR44591">
    <property type="entry name" value="STRESS RESPONSE REGULATOR PROTEIN 1"/>
    <property type="match status" value="1"/>
</dbReference>
<evidence type="ECO:0000256" key="2">
    <source>
        <dbReference type="PROSITE-ProRule" id="PRU00169"/>
    </source>
</evidence>
<feature type="domain" description="Response regulatory" evidence="3">
    <location>
        <begin position="11"/>
        <end position="123"/>
    </location>
</feature>
<dbReference type="GO" id="GO:0000160">
    <property type="term" value="P:phosphorelay signal transduction system"/>
    <property type="evidence" value="ECO:0007669"/>
    <property type="project" value="InterPro"/>
</dbReference>
<comment type="caution">
    <text evidence="4">The sequence shown here is derived from an EMBL/GenBank/DDBJ whole genome shotgun (WGS) entry which is preliminary data.</text>
</comment>
<sequence length="238" mass="26526">MQARQWRAVIDVLLVEPDASQRTTLERLLERHGYTPRSAVRATDAVRSVQRHRPDVVLCEVQLPDMDGLALCRQLRMSALPVLLMSGQWSERLQRDSRDAGALDLLGKPFSETLLLARLAHHLRLPVPPPGRQHTAPTLPAALMNRPGVLGVLLLDASGHTSEQSGQGIPDDLYRPFLTAARPDGEELLCLQLEYARHCLLIYRLHATQDATLVCLLQNSSYASLVKYHLRASPSTRT</sequence>
<reference evidence="4" key="2">
    <citation type="submission" date="2020-09" db="EMBL/GenBank/DDBJ databases">
        <authorList>
            <person name="Sun Q."/>
            <person name="Ohkuma M."/>
        </authorList>
    </citation>
    <scope>NUCLEOTIDE SEQUENCE</scope>
    <source>
        <strain evidence="4">JCM 14371</strain>
    </source>
</reference>
<dbReference type="Pfam" id="PF00072">
    <property type="entry name" value="Response_reg"/>
    <property type="match status" value="1"/>
</dbReference>
<keyword evidence="5" id="KW-1185">Reference proteome</keyword>
<dbReference type="PANTHER" id="PTHR44591:SF3">
    <property type="entry name" value="RESPONSE REGULATORY DOMAIN-CONTAINING PROTEIN"/>
    <property type="match status" value="1"/>
</dbReference>
<dbReference type="Proteomes" id="UP000635726">
    <property type="component" value="Unassembled WGS sequence"/>
</dbReference>
<dbReference type="Gene3D" id="3.40.50.2300">
    <property type="match status" value="1"/>
</dbReference>
<dbReference type="CDD" id="cd00156">
    <property type="entry name" value="REC"/>
    <property type="match status" value="1"/>
</dbReference>
<proteinExistence type="predicted"/>